<feature type="compositionally biased region" description="Polar residues" evidence="3">
    <location>
        <begin position="103"/>
        <end position="113"/>
    </location>
</feature>
<feature type="compositionally biased region" description="Low complexity" evidence="3">
    <location>
        <begin position="1"/>
        <end position="22"/>
    </location>
</feature>
<feature type="region of interest" description="Disordered" evidence="3">
    <location>
        <begin position="1"/>
        <end position="113"/>
    </location>
</feature>
<dbReference type="PROSITE" id="PS50961">
    <property type="entry name" value="HTH_LA"/>
    <property type="match status" value="1"/>
</dbReference>
<dbReference type="Gene3D" id="1.10.10.10">
    <property type="entry name" value="Winged helix-like DNA-binding domain superfamily/Winged helix DNA-binding domain"/>
    <property type="match status" value="1"/>
</dbReference>
<dbReference type="FunFam" id="1.10.10.10:FF:000131">
    <property type="entry name" value="la-related protein 1B isoform X2"/>
    <property type="match status" value="1"/>
</dbReference>
<feature type="compositionally biased region" description="Polar residues" evidence="3">
    <location>
        <begin position="128"/>
        <end position="138"/>
    </location>
</feature>
<dbReference type="GO" id="GO:0005737">
    <property type="term" value="C:cytoplasm"/>
    <property type="evidence" value="ECO:0007669"/>
    <property type="project" value="UniProtKB-ARBA"/>
</dbReference>
<dbReference type="AlphaFoldDB" id="A0A6A3AA96"/>
<accession>A0A6A3AA96</accession>
<protein>
    <submittedName>
        <fullName evidence="5">Basic-leucine zipper transcription factor family protein</fullName>
    </submittedName>
</protein>
<dbReference type="CDD" id="cd07323">
    <property type="entry name" value="LAM"/>
    <property type="match status" value="1"/>
</dbReference>
<evidence type="ECO:0000313" key="6">
    <source>
        <dbReference type="Proteomes" id="UP000436088"/>
    </source>
</evidence>
<feature type="domain" description="HTH La-type RNA-binding" evidence="4">
    <location>
        <begin position="254"/>
        <end position="343"/>
    </location>
</feature>
<dbReference type="Pfam" id="PF05383">
    <property type="entry name" value="La"/>
    <property type="match status" value="1"/>
</dbReference>
<evidence type="ECO:0000259" key="4">
    <source>
        <dbReference type="PROSITE" id="PS50961"/>
    </source>
</evidence>
<feature type="compositionally biased region" description="Polar residues" evidence="3">
    <location>
        <begin position="23"/>
        <end position="33"/>
    </location>
</feature>
<feature type="compositionally biased region" description="Low complexity" evidence="3">
    <location>
        <begin position="61"/>
        <end position="102"/>
    </location>
</feature>
<dbReference type="InterPro" id="IPR036388">
    <property type="entry name" value="WH-like_DNA-bd_sf"/>
</dbReference>
<dbReference type="PANTHER" id="PTHR22792:SF132">
    <property type="entry name" value="LA-RELATED PROTEIN 1"/>
    <property type="match status" value="1"/>
</dbReference>
<reference evidence="5" key="1">
    <citation type="submission" date="2019-09" db="EMBL/GenBank/DDBJ databases">
        <title>Draft genome information of white flower Hibiscus syriacus.</title>
        <authorList>
            <person name="Kim Y.-M."/>
        </authorList>
    </citation>
    <scope>NUCLEOTIDE SEQUENCE [LARGE SCALE GENOMIC DNA]</scope>
    <source>
        <strain evidence="5">YM2019G1</strain>
    </source>
</reference>
<keyword evidence="1 2" id="KW-0694">RNA-binding</keyword>
<organism evidence="5 6">
    <name type="scientific">Hibiscus syriacus</name>
    <name type="common">Rose of Sharon</name>
    <dbReference type="NCBI Taxonomy" id="106335"/>
    <lineage>
        <taxon>Eukaryota</taxon>
        <taxon>Viridiplantae</taxon>
        <taxon>Streptophyta</taxon>
        <taxon>Embryophyta</taxon>
        <taxon>Tracheophyta</taxon>
        <taxon>Spermatophyta</taxon>
        <taxon>Magnoliopsida</taxon>
        <taxon>eudicotyledons</taxon>
        <taxon>Gunneridae</taxon>
        <taxon>Pentapetalae</taxon>
        <taxon>rosids</taxon>
        <taxon>malvids</taxon>
        <taxon>Malvales</taxon>
        <taxon>Malvaceae</taxon>
        <taxon>Malvoideae</taxon>
        <taxon>Hibiscus</taxon>
    </lineage>
</organism>
<gene>
    <name evidence="5" type="ORF">F3Y22_tig00110569pilonHSYRG00236</name>
</gene>
<evidence type="ECO:0000256" key="3">
    <source>
        <dbReference type="SAM" id="MobiDB-lite"/>
    </source>
</evidence>
<dbReference type="EMBL" id="VEPZ02001033">
    <property type="protein sequence ID" value="KAE8699962.1"/>
    <property type="molecule type" value="Genomic_DNA"/>
</dbReference>
<evidence type="ECO:0000256" key="1">
    <source>
        <dbReference type="ARBA" id="ARBA00022884"/>
    </source>
</evidence>
<evidence type="ECO:0000256" key="2">
    <source>
        <dbReference type="PROSITE-ProRule" id="PRU00332"/>
    </source>
</evidence>
<dbReference type="Proteomes" id="UP000436088">
    <property type="component" value="Unassembled WGS sequence"/>
</dbReference>
<dbReference type="InterPro" id="IPR036390">
    <property type="entry name" value="WH_DNA-bd_sf"/>
</dbReference>
<dbReference type="SMART" id="SM00715">
    <property type="entry name" value="LA"/>
    <property type="match status" value="1"/>
</dbReference>
<comment type="caution">
    <text evidence="5">The sequence shown here is derived from an EMBL/GenBank/DDBJ whole genome shotgun (WGS) entry which is preliminary data.</text>
</comment>
<dbReference type="GO" id="GO:0003723">
    <property type="term" value="F:RNA binding"/>
    <property type="evidence" value="ECO:0007669"/>
    <property type="project" value="UniProtKB-UniRule"/>
</dbReference>
<sequence length="379" mass="42119">MASNITSVPSSSGSYSSSSTSTGNENVGYNSNAGKKPVWNKPNDDTTESGSDMEVSVWPPLSASGRALSKSSSGSSRASLDGSSSYFVPVSQGSRTVSSSSSPQKQIRHNTNLNPNVQRTVFVPFTGGNDQRPPQNSFRPRHSVPHQRGEGSHHLNYGGRHHQYRGNQNWNSRNFINRDIQPRGVPRFMRHPPPPPPPINTGALFAPSHVHSFGPPMGFHEYSTQLYLIPAPHQELYRGVSYFQPVHPMFLPTDFQHQQLHAKILNQINYYFSNENLIKDTFLRQNMDDQGWVHVKLIAGFRKIVALTNNIQVIVDALKNSTVVEVQGDKIRRQNDWKRWILPPSVQFSTKPGQDVPVAGVRSISSEQGTTNNQIGSMS</sequence>
<dbReference type="PANTHER" id="PTHR22792">
    <property type="entry name" value="LUPUS LA PROTEIN-RELATED"/>
    <property type="match status" value="1"/>
</dbReference>
<proteinExistence type="predicted"/>
<evidence type="ECO:0000313" key="5">
    <source>
        <dbReference type="EMBL" id="KAE8699962.1"/>
    </source>
</evidence>
<dbReference type="InterPro" id="IPR006630">
    <property type="entry name" value="La_HTH"/>
</dbReference>
<dbReference type="SUPFAM" id="SSF46785">
    <property type="entry name" value="Winged helix' DNA-binding domain"/>
    <property type="match status" value="1"/>
</dbReference>
<name>A0A6A3AA96_HIBSY</name>
<feature type="region of interest" description="Disordered" evidence="3">
    <location>
        <begin position="125"/>
        <end position="169"/>
    </location>
</feature>
<dbReference type="InterPro" id="IPR045180">
    <property type="entry name" value="La_dom_prot"/>
</dbReference>
<keyword evidence="6" id="KW-1185">Reference proteome</keyword>